<keyword evidence="2 8" id="KW-0813">Transport</keyword>
<keyword evidence="7 8" id="KW-0066">ATP synthesis</keyword>
<organism evidence="9 10">
    <name type="scientific">Longimycelium tulufanense</name>
    <dbReference type="NCBI Taxonomy" id="907463"/>
    <lineage>
        <taxon>Bacteria</taxon>
        <taxon>Bacillati</taxon>
        <taxon>Actinomycetota</taxon>
        <taxon>Actinomycetes</taxon>
        <taxon>Pseudonocardiales</taxon>
        <taxon>Pseudonocardiaceae</taxon>
        <taxon>Longimycelium</taxon>
    </lineage>
</organism>
<dbReference type="PANTHER" id="PTHR11910">
    <property type="entry name" value="ATP SYNTHASE DELTA CHAIN"/>
    <property type="match status" value="1"/>
</dbReference>
<dbReference type="NCBIfam" id="NF009967">
    <property type="entry name" value="PRK13430.1"/>
    <property type="match status" value="1"/>
</dbReference>
<keyword evidence="6 8" id="KW-0139">CF(1)</keyword>
<keyword evidence="8" id="KW-1003">Cell membrane</keyword>
<keyword evidence="5 8" id="KW-0472">Membrane</keyword>
<dbReference type="PRINTS" id="PR00125">
    <property type="entry name" value="ATPASEDELTA"/>
</dbReference>
<comment type="function">
    <text evidence="8">F(1)F(0) ATP synthase produces ATP from ADP in the presence of a proton or sodium gradient. F-type ATPases consist of two structural domains, F(1) containing the extramembraneous catalytic core and F(0) containing the membrane proton channel, linked together by a central stalk and a peripheral stalk. During catalysis, ATP synthesis in the catalytic domain of F(1) is coupled via a rotary mechanism of the central stalk subunits to proton translocation.</text>
</comment>
<dbReference type="InterPro" id="IPR000711">
    <property type="entry name" value="ATPase_OSCP/dsu"/>
</dbReference>
<keyword evidence="3 8" id="KW-0375">Hydrogen ion transport</keyword>
<dbReference type="AlphaFoldDB" id="A0A8J3FT29"/>
<accession>A0A8J3FT29</accession>
<dbReference type="HAMAP" id="MF_01416">
    <property type="entry name" value="ATP_synth_delta_bact"/>
    <property type="match status" value="1"/>
</dbReference>
<evidence type="ECO:0000256" key="4">
    <source>
        <dbReference type="ARBA" id="ARBA00023065"/>
    </source>
</evidence>
<dbReference type="Pfam" id="PF00213">
    <property type="entry name" value="OSCP"/>
    <property type="match status" value="1"/>
</dbReference>
<sequence length="274" mass="29501">MTLHAASRDALAAAEQQLAALGEGLAGDALGAVGDELFAVATLFTRQPSLRRLVSDASSDPARRERLVRDLLAGKVGAAALEVLTAVVTARWSSPRELVHGVETLARTAWLARAERDGRLDAVEDELFRLGRIVAAQPELDRLLSDPMADETGKADLVRRLLAGKVEPVTQALVEQLVRRLHGQDVVAGLDELAEMAARRRERSVAHVRSAAALTEAQQDRLSALLQRIYRRPIALHVELDPALVGGLVIRVGDEVIDSSVLGRLRALGRELAG</sequence>
<gene>
    <name evidence="8 9" type="primary">atpH</name>
    <name evidence="9" type="ORF">GCM10012275_02930</name>
</gene>
<evidence type="ECO:0000256" key="7">
    <source>
        <dbReference type="ARBA" id="ARBA00023310"/>
    </source>
</evidence>
<evidence type="ECO:0000256" key="2">
    <source>
        <dbReference type="ARBA" id="ARBA00022448"/>
    </source>
</evidence>
<evidence type="ECO:0000313" key="9">
    <source>
        <dbReference type="EMBL" id="GGM35076.1"/>
    </source>
</evidence>
<evidence type="ECO:0000256" key="1">
    <source>
        <dbReference type="ARBA" id="ARBA00004370"/>
    </source>
</evidence>
<comment type="caution">
    <text evidence="9">The sequence shown here is derived from an EMBL/GenBank/DDBJ whole genome shotgun (WGS) entry which is preliminary data.</text>
</comment>
<dbReference type="GO" id="GO:0045259">
    <property type="term" value="C:proton-transporting ATP synthase complex"/>
    <property type="evidence" value="ECO:0007669"/>
    <property type="project" value="UniProtKB-KW"/>
</dbReference>
<dbReference type="EMBL" id="BMMK01000001">
    <property type="protein sequence ID" value="GGM35076.1"/>
    <property type="molecule type" value="Genomic_DNA"/>
</dbReference>
<dbReference type="RefSeq" id="WP_373289944.1">
    <property type="nucleotide sequence ID" value="NZ_BMMK01000001.1"/>
</dbReference>
<evidence type="ECO:0000313" key="10">
    <source>
        <dbReference type="Proteomes" id="UP000637578"/>
    </source>
</evidence>
<evidence type="ECO:0000256" key="8">
    <source>
        <dbReference type="HAMAP-Rule" id="MF_01416"/>
    </source>
</evidence>
<comment type="similarity">
    <text evidence="8">Belongs to the ATPase delta chain family.</text>
</comment>
<reference evidence="9" key="1">
    <citation type="journal article" date="2014" name="Int. J. Syst. Evol. Microbiol.">
        <title>Complete genome sequence of Corynebacterium casei LMG S-19264T (=DSM 44701T), isolated from a smear-ripened cheese.</title>
        <authorList>
            <consortium name="US DOE Joint Genome Institute (JGI-PGF)"/>
            <person name="Walter F."/>
            <person name="Albersmeier A."/>
            <person name="Kalinowski J."/>
            <person name="Ruckert C."/>
        </authorList>
    </citation>
    <scope>NUCLEOTIDE SEQUENCE</scope>
    <source>
        <strain evidence="9">CGMCC 4.5737</strain>
    </source>
</reference>
<dbReference type="Gene3D" id="1.10.520.20">
    <property type="entry name" value="N-terminal domain of the delta subunit of the F1F0-ATP synthase"/>
    <property type="match status" value="1"/>
</dbReference>
<keyword evidence="10" id="KW-1185">Reference proteome</keyword>
<protein>
    <recommendedName>
        <fullName evidence="8">ATP synthase subunit delta</fullName>
    </recommendedName>
    <alternativeName>
        <fullName evidence="8">ATP synthase F(1) sector subunit delta</fullName>
    </alternativeName>
    <alternativeName>
        <fullName evidence="8">F-type ATPase subunit delta</fullName>
        <shortName evidence="8">F-ATPase subunit delta</shortName>
    </alternativeName>
</protein>
<dbReference type="PROSITE" id="PS00389">
    <property type="entry name" value="ATPASE_DELTA"/>
    <property type="match status" value="1"/>
</dbReference>
<dbReference type="InterPro" id="IPR020781">
    <property type="entry name" value="ATPase_OSCP/d_CS"/>
</dbReference>
<evidence type="ECO:0000256" key="5">
    <source>
        <dbReference type="ARBA" id="ARBA00023136"/>
    </source>
</evidence>
<dbReference type="InterPro" id="IPR026015">
    <property type="entry name" value="ATP_synth_OSCP/delta_N_sf"/>
</dbReference>
<evidence type="ECO:0000256" key="6">
    <source>
        <dbReference type="ARBA" id="ARBA00023196"/>
    </source>
</evidence>
<dbReference type="GO" id="GO:0005886">
    <property type="term" value="C:plasma membrane"/>
    <property type="evidence" value="ECO:0007669"/>
    <property type="project" value="UniProtKB-SubCell"/>
</dbReference>
<reference evidence="9" key="2">
    <citation type="submission" date="2020-09" db="EMBL/GenBank/DDBJ databases">
        <authorList>
            <person name="Sun Q."/>
            <person name="Zhou Y."/>
        </authorList>
    </citation>
    <scope>NUCLEOTIDE SEQUENCE</scope>
    <source>
        <strain evidence="9">CGMCC 4.5737</strain>
    </source>
</reference>
<proteinExistence type="inferred from homology"/>
<comment type="subcellular location">
    <subcellularLocation>
        <location evidence="8">Cell membrane</location>
        <topology evidence="8">Peripheral membrane protein</topology>
    </subcellularLocation>
    <subcellularLocation>
        <location evidence="1">Membrane</location>
    </subcellularLocation>
</comment>
<dbReference type="NCBIfam" id="TIGR01145">
    <property type="entry name" value="ATP_synt_delta"/>
    <property type="match status" value="1"/>
</dbReference>
<dbReference type="Proteomes" id="UP000637578">
    <property type="component" value="Unassembled WGS sequence"/>
</dbReference>
<dbReference type="GO" id="GO:0046933">
    <property type="term" value="F:proton-transporting ATP synthase activity, rotational mechanism"/>
    <property type="evidence" value="ECO:0007669"/>
    <property type="project" value="UniProtKB-UniRule"/>
</dbReference>
<evidence type="ECO:0000256" key="3">
    <source>
        <dbReference type="ARBA" id="ARBA00022781"/>
    </source>
</evidence>
<keyword evidence="4 8" id="KW-0406">Ion transport</keyword>
<comment type="function">
    <text evidence="8">This protein is part of the stalk that links CF(0) to CF(1). It either transmits conformational changes from CF(0) to CF(1) or is implicated in proton conduction.</text>
</comment>
<name>A0A8J3FT29_9PSEU</name>